<keyword evidence="2" id="KW-0238">DNA-binding</keyword>
<accession>A0ABN3GW31</accession>
<evidence type="ECO:0000313" key="3">
    <source>
        <dbReference type="Proteomes" id="UP001501218"/>
    </source>
</evidence>
<dbReference type="GO" id="GO:0003677">
    <property type="term" value="F:DNA binding"/>
    <property type="evidence" value="ECO:0007669"/>
    <property type="project" value="UniProtKB-KW"/>
</dbReference>
<keyword evidence="3" id="KW-1185">Reference proteome</keyword>
<dbReference type="RefSeq" id="WP_344136717.1">
    <property type="nucleotide sequence ID" value="NZ_BAAARA010000021.1"/>
</dbReference>
<dbReference type="Pfam" id="PF04397">
    <property type="entry name" value="LytTR"/>
    <property type="match status" value="1"/>
</dbReference>
<comment type="caution">
    <text evidence="2">The sequence shown here is derived from an EMBL/GenBank/DDBJ whole genome shotgun (WGS) entry which is preliminary data.</text>
</comment>
<dbReference type="EMBL" id="BAAARA010000021">
    <property type="protein sequence ID" value="GAA2361206.1"/>
    <property type="molecule type" value="Genomic_DNA"/>
</dbReference>
<evidence type="ECO:0000259" key="1">
    <source>
        <dbReference type="PROSITE" id="PS50930"/>
    </source>
</evidence>
<dbReference type="SMART" id="SM00850">
    <property type="entry name" value="LytTR"/>
    <property type="match status" value="1"/>
</dbReference>
<dbReference type="PROSITE" id="PS50930">
    <property type="entry name" value="HTH_LYTTR"/>
    <property type="match status" value="1"/>
</dbReference>
<dbReference type="PANTHER" id="PTHR37299:SF1">
    <property type="entry name" value="STAGE 0 SPORULATION PROTEIN A HOMOLOG"/>
    <property type="match status" value="1"/>
</dbReference>
<dbReference type="Proteomes" id="UP001501218">
    <property type="component" value="Unassembled WGS sequence"/>
</dbReference>
<evidence type="ECO:0000313" key="2">
    <source>
        <dbReference type="EMBL" id="GAA2361206.1"/>
    </source>
</evidence>
<reference evidence="2 3" key="1">
    <citation type="journal article" date="2019" name="Int. J. Syst. Evol. Microbiol.">
        <title>The Global Catalogue of Microorganisms (GCM) 10K type strain sequencing project: providing services to taxonomists for standard genome sequencing and annotation.</title>
        <authorList>
            <consortium name="The Broad Institute Genomics Platform"/>
            <consortium name="The Broad Institute Genome Sequencing Center for Infectious Disease"/>
            <person name="Wu L."/>
            <person name="Ma J."/>
        </authorList>
    </citation>
    <scope>NUCLEOTIDE SEQUENCE [LARGE SCALE GENOMIC DNA]</scope>
    <source>
        <strain evidence="2 3">JCM 16221</strain>
    </source>
</reference>
<sequence>MADVHRMEQASRKPKSTVHGAWERFVRGEDDIRGVRPEVALSWQRCRDQYRVDPYLSEAPVAITDVDHTLEHDVVFAELGFRAASVVDEVSNAGGVVTVTDATGRVLAEWGDKATRDYAAKANLAPWFCWAEGATGTNGMGTALESHSPVVIRGAEHWCQAFHDWNCAGVAVRDVVTKEPVAVLNISCWRSELPVSAGAWLSNAASRTQFMLRRRARDAGAELIAAYNHARSRAGVSLAAVDPAGRVVIADDAASVLLGVPGSTPAPDPAVRWNPGLPELARAARYAAKQAAHNPSWVGSTQIFTHLADEPTPVSIRPVFLSGHLAGNLLSFGVSEGEQLPRADGGAGSGQDRGPASRIVATRENRMVLLRQPEVCFAESEGNDVWLSTDQGRLRAASPALDKLEKELGDTGFLRVHRQYVVNLGRIREVERGFKGELALVMDDDANTMVPVSRRNAPAVRRALGI</sequence>
<dbReference type="Gene3D" id="3.30.450.40">
    <property type="match status" value="1"/>
</dbReference>
<gene>
    <name evidence="2" type="ORF">GCM10009854_45620</name>
</gene>
<organism evidence="2 3">
    <name type="scientific">Saccharopolyspora halophila</name>
    <dbReference type="NCBI Taxonomy" id="405551"/>
    <lineage>
        <taxon>Bacteria</taxon>
        <taxon>Bacillati</taxon>
        <taxon>Actinomycetota</taxon>
        <taxon>Actinomycetes</taxon>
        <taxon>Pseudonocardiales</taxon>
        <taxon>Pseudonocardiaceae</taxon>
        <taxon>Saccharopolyspora</taxon>
    </lineage>
</organism>
<dbReference type="InterPro" id="IPR029016">
    <property type="entry name" value="GAF-like_dom_sf"/>
</dbReference>
<proteinExistence type="predicted"/>
<dbReference type="InterPro" id="IPR046947">
    <property type="entry name" value="LytR-like"/>
</dbReference>
<feature type="domain" description="HTH LytTR-type" evidence="1">
    <location>
        <begin position="359"/>
        <end position="466"/>
    </location>
</feature>
<protein>
    <submittedName>
        <fullName evidence="2">DNA-binding protein</fullName>
    </submittedName>
</protein>
<dbReference type="InterPro" id="IPR007492">
    <property type="entry name" value="LytTR_DNA-bd_dom"/>
</dbReference>
<dbReference type="PANTHER" id="PTHR37299">
    <property type="entry name" value="TRANSCRIPTIONAL REGULATOR-RELATED"/>
    <property type="match status" value="1"/>
</dbReference>
<dbReference type="Gene3D" id="2.40.50.1020">
    <property type="entry name" value="LytTr DNA-binding domain"/>
    <property type="match status" value="1"/>
</dbReference>
<name>A0ABN3GW31_9PSEU</name>